<keyword evidence="10" id="KW-0067">ATP-binding</keyword>
<dbReference type="InterPro" id="IPR036097">
    <property type="entry name" value="HisK_dim/P_sf"/>
</dbReference>
<dbReference type="SUPFAM" id="SSF55785">
    <property type="entry name" value="PYP-like sensor domain (PAS domain)"/>
    <property type="match status" value="1"/>
</dbReference>
<dbReference type="Proteomes" id="UP000234483">
    <property type="component" value="Unassembled WGS sequence"/>
</dbReference>
<dbReference type="GO" id="GO:0000155">
    <property type="term" value="F:phosphorelay sensor kinase activity"/>
    <property type="evidence" value="ECO:0007669"/>
    <property type="project" value="InterPro"/>
</dbReference>
<dbReference type="CDD" id="cd06225">
    <property type="entry name" value="HAMP"/>
    <property type="match status" value="1"/>
</dbReference>
<dbReference type="SMART" id="SM00304">
    <property type="entry name" value="HAMP"/>
    <property type="match status" value="1"/>
</dbReference>
<dbReference type="Pfam" id="PF00512">
    <property type="entry name" value="HisKA"/>
    <property type="match status" value="1"/>
</dbReference>
<keyword evidence="12" id="KW-0902">Two-component regulatory system</keyword>
<dbReference type="PANTHER" id="PTHR42878:SF7">
    <property type="entry name" value="SENSOR HISTIDINE KINASE GLRK"/>
    <property type="match status" value="1"/>
</dbReference>
<keyword evidence="20" id="KW-1185">Reference proteome</keyword>
<dbReference type="PANTHER" id="PTHR42878">
    <property type="entry name" value="TWO-COMPONENT HISTIDINE KINASE"/>
    <property type="match status" value="1"/>
</dbReference>
<keyword evidence="9 18" id="KW-0418">Kinase</keyword>
<dbReference type="PROSITE" id="PS50885">
    <property type="entry name" value="HAMP"/>
    <property type="match status" value="1"/>
</dbReference>
<evidence type="ECO:0000313" key="19">
    <source>
        <dbReference type="Proteomes" id="UP000234483"/>
    </source>
</evidence>
<dbReference type="InterPro" id="IPR045671">
    <property type="entry name" value="NtrY-like_N"/>
</dbReference>
<dbReference type="Gene3D" id="3.30.450.20">
    <property type="entry name" value="PAS domain"/>
    <property type="match status" value="1"/>
</dbReference>
<dbReference type="GO" id="GO:0005886">
    <property type="term" value="C:plasma membrane"/>
    <property type="evidence" value="ECO:0007669"/>
    <property type="project" value="UniProtKB-SubCell"/>
</dbReference>
<feature type="transmembrane region" description="Helical" evidence="14">
    <location>
        <begin position="107"/>
        <end position="130"/>
    </location>
</feature>
<dbReference type="Pfam" id="PF02518">
    <property type="entry name" value="HATPase_c"/>
    <property type="match status" value="1"/>
</dbReference>
<evidence type="ECO:0000256" key="14">
    <source>
        <dbReference type="SAM" id="Phobius"/>
    </source>
</evidence>
<dbReference type="SUPFAM" id="SSF158472">
    <property type="entry name" value="HAMP domain-like"/>
    <property type="match status" value="1"/>
</dbReference>
<dbReference type="InterPro" id="IPR005467">
    <property type="entry name" value="His_kinase_dom"/>
</dbReference>
<dbReference type="CDD" id="cd00082">
    <property type="entry name" value="HisKA"/>
    <property type="match status" value="1"/>
</dbReference>
<dbReference type="EMBL" id="PJRQ01000048">
    <property type="protein sequence ID" value="PLR06997.1"/>
    <property type="molecule type" value="Genomic_DNA"/>
</dbReference>
<dbReference type="KEGG" id="cfh:C1707_18455"/>
<evidence type="ECO:0000256" key="2">
    <source>
        <dbReference type="ARBA" id="ARBA00004651"/>
    </source>
</evidence>
<keyword evidence="5" id="KW-0597">Phosphoprotein</keyword>
<keyword evidence="13 14" id="KW-0472">Membrane</keyword>
<feature type="domain" description="HAMP" evidence="16">
    <location>
        <begin position="329"/>
        <end position="382"/>
    </location>
</feature>
<feature type="transmembrane region" description="Helical" evidence="14">
    <location>
        <begin position="30"/>
        <end position="50"/>
    </location>
</feature>
<evidence type="ECO:0000256" key="5">
    <source>
        <dbReference type="ARBA" id="ARBA00022553"/>
    </source>
</evidence>
<name>A0A2N5CM60_9CAUL</name>
<dbReference type="Proteomes" id="UP000281192">
    <property type="component" value="Chromosome"/>
</dbReference>
<dbReference type="Pfam" id="PF00672">
    <property type="entry name" value="HAMP"/>
    <property type="match status" value="1"/>
</dbReference>
<evidence type="ECO:0000256" key="9">
    <source>
        <dbReference type="ARBA" id="ARBA00022777"/>
    </source>
</evidence>
<keyword evidence="4" id="KW-1003">Cell membrane</keyword>
<comment type="catalytic activity">
    <reaction evidence="1">
        <text>ATP + protein L-histidine = ADP + protein N-phospho-L-histidine.</text>
        <dbReference type="EC" id="2.7.13.3"/>
    </reaction>
</comment>
<evidence type="ECO:0000256" key="6">
    <source>
        <dbReference type="ARBA" id="ARBA00022679"/>
    </source>
</evidence>
<dbReference type="RefSeq" id="WP_101715466.1">
    <property type="nucleotide sequence ID" value="NZ_CP026100.1"/>
</dbReference>
<reference evidence="17 20" key="2">
    <citation type="submission" date="2018-01" db="EMBL/GenBank/DDBJ databases">
        <title>Complete genome sequence of Caulobacter flavus RHGG3.</title>
        <authorList>
            <person name="Yang E."/>
        </authorList>
    </citation>
    <scope>NUCLEOTIDE SEQUENCE [LARGE SCALE GENOMIC DNA]</scope>
    <source>
        <strain evidence="17 20">RHGG3</strain>
    </source>
</reference>
<dbReference type="GO" id="GO:0005524">
    <property type="term" value="F:ATP binding"/>
    <property type="evidence" value="ECO:0007669"/>
    <property type="project" value="UniProtKB-KW"/>
</dbReference>
<evidence type="ECO:0000256" key="1">
    <source>
        <dbReference type="ARBA" id="ARBA00000085"/>
    </source>
</evidence>
<keyword evidence="8" id="KW-0547">Nucleotide-binding</keyword>
<dbReference type="InterPro" id="IPR003661">
    <property type="entry name" value="HisK_dim/P_dom"/>
</dbReference>
<dbReference type="OrthoDB" id="9776727at2"/>
<dbReference type="Pfam" id="PF19312">
    <property type="entry name" value="NtrY_N"/>
    <property type="match status" value="1"/>
</dbReference>
<evidence type="ECO:0000256" key="13">
    <source>
        <dbReference type="ARBA" id="ARBA00023136"/>
    </source>
</evidence>
<dbReference type="AlphaFoldDB" id="A0A2N5CM60"/>
<dbReference type="PRINTS" id="PR00344">
    <property type="entry name" value="BCTRLSENSOR"/>
</dbReference>
<dbReference type="InterPro" id="IPR003594">
    <property type="entry name" value="HATPase_dom"/>
</dbReference>
<organism evidence="18 19">
    <name type="scientific">Caulobacter flavus</name>
    <dbReference type="NCBI Taxonomy" id="1679497"/>
    <lineage>
        <taxon>Bacteria</taxon>
        <taxon>Pseudomonadati</taxon>
        <taxon>Pseudomonadota</taxon>
        <taxon>Alphaproteobacteria</taxon>
        <taxon>Caulobacterales</taxon>
        <taxon>Caulobacteraceae</taxon>
        <taxon>Caulobacter</taxon>
    </lineage>
</organism>
<evidence type="ECO:0000259" key="15">
    <source>
        <dbReference type="PROSITE" id="PS50109"/>
    </source>
</evidence>
<dbReference type="SUPFAM" id="SSF55874">
    <property type="entry name" value="ATPase domain of HSP90 chaperone/DNA topoisomerase II/histidine kinase"/>
    <property type="match status" value="1"/>
</dbReference>
<evidence type="ECO:0000256" key="4">
    <source>
        <dbReference type="ARBA" id="ARBA00022475"/>
    </source>
</evidence>
<evidence type="ECO:0000256" key="11">
    <source>
        <dbReference type="ARBA" id="ARBA00022989"/>
    </source>
</evidence>
<dbReference type="SMART" id="SM00388">
    <property type="entry name" value="HisKA"/>
    <property type="match status" value="1"/>
</dbReference>
<accession>A0A2N5CM60</accession>
<dbReference type="Gene3D" id="3.30.565.10">
    <property type="entry name" value="Histidine kinase-like ATPase, C-terminal domain"/>
    <property type="match status" value="1"/>
</dbReference>
<evidence type="ECO:0000313" key="18">
    <source>
        <dbReference type="EMBL" id="PLR06997.1"/>
    </source>
</evidence>
<dbReference type="Gene3D" id="1.10.287.130">
    <property type="match status" value="1"/>
</dbReference>
<gene>
    <name evidence="17" type="ORF">C1707_18455</name>
    <name evidence="18" type="ORF">CFHF_24095</name>
</gene>
<dbReference type="GO" id="GO:0007234">
    <property type="term" value="P:osmosensory signaling via phosphorelay pathway"/>
    <property type="evidence" value="ECO:0007669"/>
    <property type="project" value="TreeGrafter"/>
</dbReference>
<evidence type="ECO:0000256" key="10">
    <source>
        <dbReference type="ARBA" id="ARBA00022840"/>
    </source>
</evidence>
<keyword evidence="11 14" id="KW-1133">Transmembrane helix</keyword>
<keyword evidence="6" id="KW-0808">Transferase</keyword>
<evidence type="ECO:0000256" key="12">
    <source>
        <dbReference type="ARBA" id="ARBA00023012"/>
    </source>
</evidence>
<dbReference type="InterPro" id="IPR004358">
    <property type="entry name" value="Sig_transdc_His_kin-like_C"/>
</dbReference>
<dbReference type="Gene3D" id="6.10.340.10">
    <property type="match status" value="1"/>
</dbReference>
<reference evidence="18 19" key="1">
    <citation type="submission" date="2017-12" db="EMBL/GenBank/DDBJ databases">
        <title>The genome sequence of Caulobacter flavus CGMCC1 15093.</title>
        <authorList>
            <person name="Gao J."/>
            <person name="Mao X."/>
            <person name="Sun J."/>
        </authorList>
    </citation>
    <scope>NUCLEOTIDE SEQUENCE [LARGE SCALE GENOMIC DNA]</scope>
    <source>
        <strain evidence="18 19">CGMCC1 15093</strain>
    </source>
</reference>
<dbReference type="PROSITE" id="PS50109">
    <property type="entry name" value="HIS_KIN"/>
    <property type="match status" value="1"/>
</dbReference>
<dbReference type="EMBL" id="CP026100">
    <property type="protein sequence ID" value="AYV48078.1"/>
    <property type="molecule type" value="Genomic_DNA"/>
</dbReference>
<comment type="subcellular location">
    <subcellularLocation>
        <location evidence="2">Cell membrane</location>
        <topology evidence="2">Multi-pass membrane protein</topology>
    </subcellularLocation>
</comment>
<proteinExistence type="predicted"/>
<feature type="transmembrane region" description="Helical" evidence="14">
    <location>
        <begin position="62"/>
        <end position="86"/>
    </location>
</feature>
<sequence>MSSVPSVSESEDRPRRFSRSWWRELLRSRYVLGGGYVLAAILTATGVGLASSPPTTGPIGPASTAILVVLGFNLALILCVAAIVGWRLLDLIDARSSDAGARLHLRFVGLFSVAAVAPAVIVALFFGLLVNRGVDGWFSKRVTTVVENSATVARSYVSEQTSYISQHMGPMAATLNSAAPAMAESPVAFGHFLRTLAEDNGFSSAYILDRDGRILARAELADAPPFLAPPPSSFRWTDTGEITSQRFVSEDLFRALYKLKGFPDGYLYIARPIDKGILAHLIESEESLISYRDAAVNRARIQAIFGLSYVETALLVLVAAVWVGIAAANSIAAPVSGLVQAAGRVSAGDLDARVDAEAGPEEIRALSNAFNMMTADLQTQQAALKDASLEAELRRQFIETVLSGVSAGVISLDGVGRISALNRRASELLALDEAAEGQDLVEAAPEFAQVLEEIGQGRPDAEVEIDVVRGGETLRLRVRAAGHAAEGQVLTFDDVTRLMAAQRNAAWKDVARRIAHEIKNPLTPIQLSAERIRRKYRKDITGDLETFDRCTDTIIRQVGDIGRMVDEFSAFARMPAPRFAPADLAELLRAGVFAQRVVDADTDVVIDEPGGAVWVNCDARMVGQALTNILKNAGEAVGARRHVTPEPRGQIDATLVADDEALCIIVEDNGVGLPAKDRDRLAEPYVTTREKGTGLGLAIVKRIMEDHGGELVLTDAHGHAGARVVLKFPVSARLAAAPTANGVEEMT</sequence>
<feature type="domain" description="Histidine kinase" evidence="15">
    <location>
        <begin position="513"/>
        <end position="732"/>
    </location>
</feature>
<evidence type="ECO:0000256" key="8">
    <source>
        <dbReference type="ARBA" id="ARBA00022741"/>
    </source>
</evidence>
<dbReference type="InterPro" id="IPR035965">
    <property type="entry name" value="PAS-like_dom_sf"/>
</dbReference>
<evidence type="ECO:0000256" key="7">
    <source>
        <dbReference type="ARBA" id="ARBA00022692"/>
    </source>
</evidence>
<dbReference type="SMART" id="SM00387">
    <property type="entry name" value="HATPase_c"/>
    <property type="match status" value="1"/>
</dbReference>
<dbReference type="InterPro" id="IPR036890">
    <property type="entry name" value="HATPase_C_sf"/>
</dbReference>
<dbReference type="InterPro" id="IPR003660">
    <property type="entry name" value="HAMP_dom"/>
</dbReference>
<evidence type="ECO:0000313" key="20">
    <source>
        <dbReference type="Proteomes" id="UP000281192"/>
    </source>
</evidence>
<dbReference type="InterPro" id="IPR050351">
    <property type="entry name" value="BphY/WalK/GraS-like"/>
</dbReference>
<evidence type="ECO:0000259" key="16">
    <source>
        <dbReference type="PROSITE" id="PS50885"/>
    </source>
</evidence>
<evidence type="ECO:0000256" key="3">
    <source>
        <dbReference type="ARBA" id="ARBA00012438"/>
    </source>
</evidence>
<dbReference type="GO" id="GO:0030295">
    <property type="term" value="F:protein kinase activator activity"/>
    <property type="evidence" value="ECO:0007669"/>
    <property type="project" value="TreeGrafter"/>
</dbReference>
<dbReference type="GO" id="GO:0000156">
    <property type="term" value="F:phosphorelay response regulator activity"/>
    <property type="evidence" value="ECO:0007669"/>
    <property type="project" value="TreeGrafter"/>
</dbReference>
<evidence type="ECO:0000313" key="17">
    <source>
        <dbReference type="EMBL" id="AYV48078.1"/>
    </source>
</evidence>
<dbReference type="EC" id="2.7.13.3" evidence="3"/>
<protein>
    <recommendedName>
        <fullName evidence="3">histidine kinase</fullName>
        <ecNumber evidence="3">2.7.13.3</ecNumber>
    </recommendedName>
</protein>
<dbReference type="InterPro" id="IPR017232">
    <property type="entry name" value="NtrY"/>
</dbReference>
<dbReference type="SUPFAM" id="SSF47384">
    <property type="entry name" value="Homodimeric domain of signal transducing histidine kinase"/>
    <property type="match status" value="1"/>
</dbReference>
<keyword evidence="7 14" id="KW-0812">Transmembrane</keyword>
<dbReference type="PIRSF" id="PIRSF037532">
    <property type="entry name" value="STHK_NtrY"/>
    <property type="match status" value="1"/>
</dbReference>